<evidence type="ECO:0000313" key="3">
    <source>
        <dbReference type="EMBL" id="NOJ24258.1"/>
    </source>
</evidence>
<dbReference type="EMBL" id="VTXP01000008">
    <property type="protein sequence ID" value="NOJ24258.1"/>
    <property type="molecule type" value="Genomic_DNA"/>
</dbReference>
<dbReference type="Proteomes" id="UP000576645">
    <property type="component" value="Unassembled WGS sequence"/>
</dbReference>
<dbReference type="AlphaFoldDB" id="A0AAP6ZTK8"/>
<feature type="transmembrane region" description="Helical" evidence="1">
    <location>
        <begin position="12"/>
        <end position="31"/>
    </location>
</feature>
<keyword evidence="1" id="KW-0472">Membrane</keyword>
<dbReference type="Pfam" id="PF07811">
    <property type="entry name" value="TadE"/>
    <property type="match status" value="1"/>
</dbReference>
<organism evidence="3 4">
    <name type="scientific">Vibrio coralliilyticus</name>
    <dbReference type="NCBI Taxonomy" id="190893"/>
    <lineage>
        <taxon>Bacteria</taxon>
        <taxon>Pseudomonadati</taxon>
        <taxon>Pseudomonadota</taxon>
        <taxon>Gammaproteobacteria</taxon>
        <taxon>Vibrionales</taxon>
        <taxon>Vibrionaceae</taxon>
        <taxon>Vibrio</taxon>
    </lineage>
</organism>
<keyword evidence="1" id="KW-1133">Transmembrane helix</keyword>
<gene>
    <name evidence="3" type="ORF">F0238_16110</name>
</gene>
<feature type="domain" description="TadE-like" evidence="2">
    <location>
        <begin position="10"/>
        <end position="52"/>
    </location>
</feature>
<name>A0AAP6ZTK8_9VIBR</name>
<comment type="caution">
    <text evidence="3">The sequence shown here is derived from an EMBL/GenBank/DDBJ whole genome shotgun (WGS) entry which is preliminary data.</text>
</comment>
<evidence type="ECO:0000256" key="1">
    <source>
        <dbReference type="SAM" id="Phobius"/>
    </source>
</evidence>
<sequence length="164" mass="18721">MRVSLHRIRGVASVEFALGFMLFWAICMGWVEMSYMSFVSAVCDVVLSESVRESKVQAEDYRQVFTQALSEASSVWGSLVDPGQFKLSIQYLDSVGELEQLEKPCLVPDGEVVFECGNETMQAIAVYRIDYDFYSFSSYFLDTSNIFSREAIVIQEYERDAFEI</sequence>
<dbReference type="InterPro" id="IPR012495">
    <property type="entry name" value="TadE-like_dom"/>
</dbReference>
<dbReference type="RefSeq" id="WP_171353173.1">
    <property type="nucleotide sequence ID" value="NZ_VTXP01000008.1"/>
</dbReference>
<evidence type="ECO:0000259" key="2">
    <source>
        <dbReference type="Pfam" id="PF07811"/>
    </source>
</evidence>
<keyword evidence="1" id="KW-0812">Transmembrane</keyword>
<reference evidence="3 4" key="1">
    <citation type="submission" date="2019-09" db="EMBL/GenBank/DDBJ databases">
        <title>Draft genome sequencing and comparative genomics of hatchery-associated Vibrios.</title>
        <authorList>
            <person name="Kehlet-Delgado H."/>
            <person name="Mueller R.S."/>
        </authorList>
    </citation>
    <scope>NUCLEOTIDE SEQUENCE [LARGE SCALE GENOMIC DNA]</scope>
    <source>
        <strain evidence="3 4">09-121-3</strain>
    </source>
</reference>
<proteinExistence type="predicted"/>
<protein>
    <submittedName>
        <fullName evidence="3">Pilus assembly protein</fullName>
    </submittedName>
</protein>
<accession>A0AAP6ZTK8</accession>
<evidence type="ECO:0000313" key="4">
    <source>
        <dbReference type="Proteomes" id="UP000576645"/>
    </source>
</evidence>